<protein>
    <submittedName>
        <fullName evidence="1">Uncharacterized protein</fullName>
    </submittedName>
</protein>
<dbReference type="EMBL" id="KN716218">
    <property type="protein sequence ID" value="KJH50009.1"/>
    <property type="molecule type" value="Genomic_DNA"/>
</dbReference>
<organism evidence="1 2">
    <name type="scientific">Dictyocaulus viviparus</name>
    <name type="common">Bovine lungworm</name>
    <dbReference type="NCBI Taxonomy" id="29172"/>
    <lineage>
        <taxon>Eukaryota</taxon>
        <taxon>Metazoa</taxon>
        <taxon>Ecdysozoa</taxon>
        <taxon>Nematoda</taxon>
        <taxon>Chromadorea</taxon>
        <taxon>Rhabditida</taxon>
        <taxon>Rhabditina</taxon>
        <taxon>Rhabditomorpha</taxon>
        <taxon>Strongyloidea</taxon>
        <taxon>Metastrongylidae</taxon>
        <taxon>Dictyocaulus</taxon>
    </lineage>
</organism>
<proteinExistence type="predicted"/>
<dbReference type="Proteomes" id="UP000053766">
    <property type="component" value="Unassembled WGS sequence"/>
</dbReference>
<accession>A0A0D8Y1T6</accession>
<evidence type="ECO:0000313" key="1">
    <source>
        <dbReference type="EMBL" id="KJH50009.1"/>
    </source>
</evidence>
<evidence type="ECO:0000313" key="2">
    <source>
        <dbReference type="Proteomes" id="UP000053766"/>
    </source>
</evidence>
<gene>
    <name evidence="1" type="ORF">DICVIV_03882</name>
</gene>
<dbReference type="AlphaFoldDB" id="A0A0D8Y1T6"/>
<keyword evidence="2" id="KW-1185">Reference proteome</keyword>
<name>A0A0D8Y1T6_DICVI</name>
<reference evidence="1 2" key="1">
    <citation type="submission" date="2013-11" db="EMBL/GenBank/DDBJ databases">
        <title>Draft genome of the bovine lungworm Dictyocaulus viviparus.</title>
        <authorList>
            <person name="Mitreva M."/>
        </authorList>
    </citation>
    <scope>NUCLEOTIDE SEQUENCE [LARGE SCALE GENOMIC DNA]</scope>
    <source>
        <strain evidence="1 2">HannoverDv2000</strain>
    </source>
</reference>
<sequence>MAMVNSIYERDVCFYEILVEAIFVVQQQHFEFLKPTSSLFHFRNRWSSKNRKGTMKPGKSNRPVPDMSWILCVCCFSFSLFCESIKSLNYTYCDDGV</sequence>
<reference evidence="2" key="2">
    <citation type="journal article" date="2016" name="Sci. Rep.">
        <title>Dictyocaulus viviparus genome, variome and transcriptome elucidate lungworm biology and support future intervention.</title>
        <authorList>
            <person name="McNulty S.N."/>
            <person name="Strube C."/>
            <person name="Rosa B.A."/>
            <person name="Martin J.C."/>
            <person name="Tyagi R."/>
            <person name="Choi Y.J."/>
            <person name="Wang Q."/>
            <person name="Hallsworth Pepin K."/>
            <person name="Zhang X."/>
            <person name="Ozersky P."/>
            <person name="Wilson R.K."/>
            <person name="Sternberg P.W."/>
            <person name="Gasser R.B."/>
            <person name="Mitreva M."/>
        </authorList>
    </citation>
    <scope>NUCLEOTIDE SEQUENCE [LARGE SCALE GENOMIC DNA]</scope>
    <source>
        <strain evidence="2">HannoverDv2000</strain>
    </source>
</reference>